<name>A0A1I0MLR1_9EURY</name>
<comment type="subcellular location">
    <subcellularLocation>
        <location evidence="1">Cell membrane</location>
        <topology evidence="1">Multi-pass membrane protein</topology>
    </subcellularLocation>
</comment>
<feature type="transmembrane region" description="Helical" evidence="6">
    <location>
        <begin position="123"/>
        <end position="143"/>
    </location>
</feature>
<evidence type="ECO:0000256" key="4">
    <source>
        <dbReference type="ARBA" id="ARBA00022989"/>
    </source>
</evidence>
<protein>
    <submittedName>
        <fullName evidence="8">Uncharacterized membrane protein</fullName>
    </submittedName>
</protein>
<organism evidence="8 9">
    <name type="scientific">Thermococcus thioreducens</name>
    <dbReference type="NCBI Taxonomy" id="277988"/>
    <lineage>
        <taxon>Archaea</taxon>
        <taxon>Methanobacteriati</taxon>
        <taxon>Methanobacteriota</taxon>
        <taxon>Thermococci</taxon>
        <taxon>Thermococcales</taxon>
        <taxon>Thermococcaceae</taxon>
        <taxon>Thermococcus</taxon>
    </lineage>
</organism>
<feature type="transmembrane region" description="Helical" evidence="6">
    <location>
        <begin position="289"/>
        <end position="307"/>
    </location>
</feature>
<feature type="transmembrane region" description="Helical" evidence="6">
    <location>
        <begin position="313"/>
        <end position="332"/>
    </location>
</feature>
<keyword evidence="2" id="KW-1003">Cell membrane</keyword>
<evidence type="ECO:0000259" key="7">
    <source>
        <dbReference type="Pfam" id="PF00892"/>
    </source>
</evidence>
<dbReference type="InterPro" id="IPR037185">
    <property type="entry name" value="EmrE-like"/>
</dbReference>
<feature type="transmembrane region" description="Helical" evidence="6">
    <location>
        <begin position="237"/>
        <end position="253"/>
    </location>
</feature>
<evidence type="ECO:0000256" key="2">
    <source>
        <dbReference type="ARBA" id="ARBA00022475"/>
    </source>
</evidence>
<evidence type="ECO:0000256" key="3">
    <source>
        <dbReference type="ARBA" id="ARBA00022692"/>
    </source>
</evidence>
<evidence type="ECO:0000256" key="6">
    <source>
        <dbReference type="SAM" id="Phobius"/>
    </source>
</evidence>
<dbReference type="Proteomes" id="UP000182125">
    <property type="component" value="Unassembled WGS sequence"/>
</dbReference>
<dbReference type="SUPFAM" id="SSF103481">
    <property type="entry name" value="Multidrug resistance efflux transporter EmrE"/>
    <property type="match status" value="2"/>
</dbReference>
<proteinExistence type="predicted"/>
<evidence type="ECO:0000256" key="5">
    <source>
        <dbReference type="ARBA" id="ARBA00023136"/>
    </source>
</evidence>
<evidence type="ECO:0000313" key="9">
    <source>
        <dbReference type="Proteomes" id="UP000182125"/>
    </source>
</evidence>
<evidence type="ECO:0000313" key="8">
    <source>
        <dbReference type="EMBL" id="SEV89298.1"/>
    </source>
</evidence>
<accession>A0A1I0MLR1</accession>
<gene>
    <name evidence="8" type="ORF">SAMN05216170_0691</name>
</gene>
<dbReference type="EMBL" id="FOIW01000001">
    <property type="protein sequence ID" value="SEV89298.1"/>
    <property type="molecule type" value="Genomic_DNA"/>
</dbReference>
<dbReference type="InterPro" id="IPR051258">
    <property type="entry name" value="Diverse_Substrate_Transporter"/>
</dbReference>
<keyword evidence="4 6" id="KW-1133">Transmembrane helix</keyword>
<dbReference type="InterPro" id="IPR000620">
    <property type="entry name" value="EamA_dom"/>
</dbReference>
<feature type="transmembrane region" description="Helical" evidence="6">
    <location>
        <begin position="155"/>
        <end position="175"/>
    </location>
</feature>
<dbReference type="AlphaFoldDB" id="A0A1I0MLR1"/>
<keyword evidence="3 6" id="KW-0812">Transmembrane</keyword>
<reference evidence="8 9" key="1">
    <citation type="submission" date="2016-10" db="EMBL/GenBank/DDBJ databases">
        <authorList>
            <person name="de Groot N.N."/>
        </authorList>
    </citation>
    <scope>NUCLEOTIDE SEQUENCE [LARGE SCALE GENOMIC DNA]</scope>
    <source>
        <strain evidence="8 9">OGL-20</strain>
    </source>
</reference>
<feature type="domain" description="EamA" evidence="7">
    <location>
        <begin position="64"/>
        <end position="197"/>
    </location>
</feature>
<keyword evidence="5 6" id="KW-0472">Membrane</keyword>
<feature type="domain" description="EamA" evidence="7">
    <location>
        <begin position="207"/>
        <end position="328"/>
    </location>
</feature>
<dbReference type="PANTHER" id="PTHR42920:SF5">
    <property type="entry name" value="EAMA DOMAIN-CONTAINING PROTEIN"/>
    <property type="match status" value="1"/>
</dbReference>
<evidence type="ECO:0000256" key="1">
    <source>
        <dbReference type="ARBA" id="ARBA00004651"/>
    </source>
</evidence>
<sequence length="343" mass="37595">MLVLFFFVTTISTIWNIPTVLDKIQDMGGLLLLPVDRKALSSEKFFRGFFKMEGEGEHMKRESAGVLFAITGTFIYGLEPVVIKSNPSNPISFAAFSALVASLLLWGGLFWKGTWREVSNNRGNLWGAFLMGLFGTALAYLAYSFGARMSTAINAALITRSEVLFSFILSWLFLGEKITRRLIAYSLAIITGLAIVILQGRSLELHLGDFLLLLVPLFWQLGHVIAKRLPYSPPMIAALRNTFGFLLLFPLAVVTGFEFSAFVIAEGLVIALGQLVWYRSIKLINLSKATAIITPAPAVAIGLGVLLGESFTIYHALGFLLITLGTLGAVKVESELRTGARHQ</sequence>
<dbReference type="PANTHER" id="PTHR42920">
    <property type="entry name" value="OS03G0707200 PROTEIN-RELATED"/>
    <property type="match status" value="1"/>
</dbReference>
<dbReference type="GO" id="GO:0005886">
    <property type="term" value="C:plasma membrane"/>
    <property type="evidence" value="ECO:0007669"/>
    <property type="project" value="UniProtKB-SubCell"/>
</dbReference>
<dbReference type="Pfam" id="PF00892">
    <property type="entry name" value="EamA"/>
    <property type="match status" value="2"/>
</dbReference>
<feature type="transmembrane region" description="Helical" evidence="6">
    <location>
        <begin position="182"/>
        <end position="199"/>
    </location>
</feature>
<feature type="transmembrane region" description="Helical" evidence="6">
    <location>
        <begin position="91"/>
        <end position="111"/>
    </location>
</feature>